<dbReference type="Gene3D" id="3.40.50.10490">
    <property type="entry name" value="Glucose-6-phosphate isomerase like protein, domain 1"/>
    <property type="match status" value="1"/>
</dbReference>
<dbReference type="InterPro" id="IPR001347">
    <property type="entry name" value="SIS_dom"/>
</dbReference>
<proteinExistence type="inferred from homology"/>
<keyword evidence="1 3" id="KW-0456">Lyase</keyword>
<evidence type="ECO:0000256" key="2">
    <source>
        <dbReference type="ARBA" id="ARBA00023277"/>
    </source>
</evidence>
<dbReference type="FunFam" id="3.40.50.10490:FF:000014">
    <property type="entry name" value="N-acetylmuramic acid 6-phosphate etherase"/>
    <property type="match status" value="1"/>
</dbReference>
<gene>
    <name evidence="3 5" type="primary">murQ</name>
    <name evidence="5" type="ORF">NUM_41960</name>
</gene>
<dbReference type="Pfam" id="PF22645">
    <property type="entry name" value="GKRP_SIS_N"/>
    <property type="match status" value="1"/>
</dbReference>
<dbReference type="InterPro" id="IPR040190">
    <property type="entry name" value="MURQ/GCKR"/>
</dbReference>
<dbReference type="GO" id="GO:0016803">
    <property type="term" value="F:ether hydrolase activity"/>
    <property type="evidence" value="ECO:0007669"/>
    <property type="project" value="TreeGrafter"/>
</dbReference>
<dbReference type="Pfam" id="PF20741">
    <property type="entry name" value="GKRP-like_C"/>
    <property type="match status" value="1"/>
</dbReference>
<evidence type="ECO:0000313" key="5">
    <source>
        <dbReference type="EMBL" id="GIL28942.1"/>
    </source>
</evidence>
<keyword evidence="2 3" id="KW-0119">Carbohydrate metabolism</keyword>
<dbReference type="AlphaFoldDB" id="A0A8J4EL59"/>
<dbReference type="InterPro" id="IPR046348">
    <property type="entry name" value="SIS_dom_sf"/>
</dbReference>
<evidence type="ECO:0000256" key="1">
    <source>
        <dbReference type="ARBA" id="ARBA00023239"/>
    </source>
</evidence>
<dbReference type="GO" id="GO:0097367">
    <property type="term" value="F:carbohydrate derivative binding"/>
    <property type="evidence" value="ECO:0007669"/>
    <property type="project" value="InterPro"/>
</dbReference>
<comment type="function">
    <text evidence="3">Specifically catalyzes the cleavage of the D-lactyl ether substituent of MurNAc 6-phosphate, producing GlcNAc 6-phosphate and D-lactate.</text>
</comment>
<accession>A0A8J4EL59</accession>
<organism evidence="5 6">
    <name type="scientific">Actinocatenispora comari</name>
    <dbReference type="NCBI Taxonomy" id="2807577"/>
    <lineage>
        <taxon>Bacteria</taxon>
        <taxon>Bacillati</taxon>
        <taxon>Actinomycetota</taxon>
        <taxon>Actinomycetes</taxon>
        <taxon>Micromonosporales</taxon>
        <taxon>Micromonosporaceae</taxon>
        <taxon>Actinocatenispora</taxon>
    </lineage>
</organism>
<dbReference type="EC" id="4.2.1.126" evidence="3"/>
<dbReference type="GO" id="GO:0016835">
    <property type="term" value="F:carbon-oxygen lyase activity"/>
    <property type="evidence" value="ECO:0007669"/>
    <property type="project" value="UniProtKB-UniRule"/>
</dbReference>
<dbReference type="RefSeq" id="WP_207126653.1">
    <property type="nucleotide sequence ID" value="NZ_BOPO01000079.1"/>
</dbReference>
<feature type="domain" description="SIS" evidence="4">
    <location>
        <begin position="65"/>
        <end position="228"/>
    </location>
</feature>
<dbReference type="Proteomes" id="UP000614996">
    <property type="component" value="Unassembled WGS sequence"/>
</dbReference>
<dbReference type="NCBIfam" id="TIGR00274">
    <property type="entry name" value="N-acetylmuramic acid 6-phosphate etherase"/>
    <property type="match status" value="1"/>
</dbReference>
<feature type="active site" description="Proton donor" evidence="3">
    <location>
        <position position="93"/>
    </location>
</feature>
<dbReference type="GO" id="GO:0097173">
    <property type="term" value="P:N-acetylmuramic acid catabolic process"/>
    <property type="evidence" value="ECO:0007669"/>
    <property type="project" value="UniProtKB-UniPathway"/>
</dbReference>
<dbReference type="NCBIfam" id="NF009222">
    <property type="entry name" value="PRK12570.1"/>
    <property type="match status" value="1"/>
</dbReference>
<dbReference type="EMBL" id="BOPO01000079">
    <property type="protein sequence ID" value="GIL28942.1"/>
    <property type="molecule type" value="Genomic_DNA"/>
</dbReference>
<dbReference type="InterPro" id="IPR005488">
    <property type="entry name" value="Etherase_MurQ"/>
</dbReference>
<evidence type="ECO:0000313" key="6">
    <source>
        <dbReference type="Proteomes" id="UP000614996"/>
    </source>
</evidence>
<comment type="miscellaneous">
    <text evidence="3">A lyase-type mechanism (elimination/hydration) is suggested for the cleavage of the lactyl ether bond of MurNAc 6-phosphate, with the formation of an alpha,beta-unsaturated aldehyde intermediate with (E)-stereochemistry, followed by the syn addition of water to give product.</text>
</comment>
<dbReference type="Gene3D" id="1.10.8.1080">
    <property type="match status" value="1"/>
</dbReference>
<dbReference type="NCBIfam" id="NF003915">
    <property type="entry name" value="PRK05441.1"/>
    <property type="match status" value="1"/>
</dbReference>
<dbReference type="PANTHER" id="PTHR10088:SF4">
    <property type="entry name" value="GLUCOKINASE REGULATORY PROTEIN"/>
    <property type="match status" value="1"/>
</dbReference>
<evidence type="ECO:0000256" key="3">
    <source>
        <dbReference type="HAMAP-Rule" id="MF_00068"/>
    </source>
</evidence>
<protein>
    <recommendedName>
        <fullName evidence="3">N-acetylmuramic acid 6-phosphate etherase</fullName>
        <shortName evidence="3">MurNAc-6-P etherase</shortName>
        <ecNumber evidence="3">4.2.1.126</ecNumber>
    </recommendedName>
    <alternativeName>
        <fullName evidence="3">N-acetylmuramic acid 6-phosphate hydrolase</fullName>
    </alternativeName>
    <alternativeName>
        <fullName evidence="3">N-acetylmuramic acid 6-phosphate lyase</fullName>
    </alternativeName>
</protein>
<dbReference type="SUPFAM" id="SSF53697">
    <property type="entry name" value="SIS domain"/>
    <property type="match status" value="1"/>
</dbReference>
<keyword evidence="6" id="KW-1185">Reference proteome</keyword>
<sequence length="314" mass="32188">MSQAASRAIRSDLAQLRTEQTDPRYAEIDRLPTAQLAALMNEADASVPAAVAAAIPALVPAIDAIVERLAAGGRLLYVGAGTPGRIGLLDAAECPPTFGTDPEIVQGIIAGGNTAITRAVEGVEDDEDAGVADLAERNVGAGDAVLGLTASGRTPYVLSALAEARRRGAVTVGLSCNADAELSNVVEFPVEVAVGPEFIAGSTRLKAGTAQKLVLNMISTISMVRLGKTHGNLMVDLVATNEKLQARAIRMVQEITGSTAEAAETALNAAGRHVKTAVVMIERSTDAVTARALIEAGQGRLGAALTAPLPAQRS</sequence>
<comment type="catalytic activity">
    <reaction evidence="3">
        <text>N-acetyl-D-muramate 6-phosphate + H2O = N-acetyl-D-glucosamine 6-phosphate + (R)-lactate</text>
        <dbReference type="Rhea" id="RHEA:26410"/>
        <dbReference type="ChEBI" id="CHEBI:15377"/>
        <dbReference type="ChEBI" id="CHEBI:16004"/>
        <dbReference type="ChEBI" id="CHEBI:57513"/>
        <dbReference type="ChEBI" id="CHEBI:58722"/>
        <dbReference type="EC" id="4.2.1.126"/>
    </reaction>
</comment>
<dbReference type="PANTHER" id="PTHR10088">
    <property type="entry name" value="GLUCOKINASE REGULATORY PROTEIN"/>
    <property type="match status" value="1"/>
</dbReference>
<comment type="similarity">
    <text evidence="3">Belongs to the GCKR-like family. MurNAc-6-P etherase subfamily.</text>
</comment>
<comment type="subunit">
    <text evidence="3">Homodimer.</text>
</comment>
<comment type="caution">
    <text evidence="5">The sequence shown here is derived from an EMBL/GenBank/DDBJ whole genome shotgun (WGS) entry which is preliminary data.</text>
</comment>
<reference evidence="6" key="1">
    <citation type="journal article" date="2021" name="Int. J. Syst. Evol. Microbiol.">
        <title>Actinocatenispora comari sp. nov., an endophytic actinomycete isolated from aerial parts of Comarum salesowianum.</title>
        <authorList>
            <person name="Oyunbileg N."/>
            <person name="Iizaka Y."/>
            <person name="Hamada M."/>
            <person name="Davaapurev B.O."/>
            <person name="Fukumoto A."/>
            <person name="Tsetseg B."/>
            <person name="Kato F."/>
            <person name="Tamura T."/>
            <person name="Batkhuu J."/>
            <person name="Anzai Y."/>
        </authorList>
    </citation>
    <scope>NUCLEOTIDE SEQUENCE [LARGE SCALE GENOMIC DNA]</scope>
    <source>
        <strain evidence="6">NUM-2625</strain>
    </source>
</reference>
<name>A0A8J4EL59_9ACTN</name>
<dbReference type="UniPathway" id="UPA00342"/>
<comment type="pathway">
    <text evidence="3">Amino-sugar metabolism; N-acetylmuramate degradation.</text>
</comment>
<dbReference type="PROSITE" id="PS51464">
    <property type="entry name" value="SIS"/>
    <property type="match status" value="1"/>
</dbReference>
<dbReference type="HAMAP" id="MF_00068">
    <property type="entry name" value="MurQ"/>
    <property type="match status" value="1"/>
</dbReference>
<dbReference type="InterPro" id="IPR005486">
    <property type="entry name" value="Glucokinase_regulatory_CS"/>
</dbReference>
<evidence type="ECO:0000259" key="4">
    <source>
        <dbReference type="PROSITE" id="PS51464"/>
    </source>
</evidence>
<dbReference type="PROSITE" id="PS01272">
    <property type="entry name" value="GCKR"/>
    <property type="match status" value="1"/>
</dbReference>
<dbReference type="CDD" id="cd05007">
    <property type="entry name" value="SIS_Etherase"/>
    <property type="match status" value="1"/>
</dbReference>
<dbReference type="GO" id="GO:0009254">
    <property type="term" value="P:peptidoglycan turnover"/>
    <property type="evidence" value="ECO:0007669"/>
    <property type="project" value="TreeGrafter"/>
</dbReference>
<feature type="active site" evidence="3">
    <location>
        <position position="124"/>
    </location>
</feature>
<dbReference type="GO" id="GO:0046348">
    <property type="term" value="P:amino sugar catabolic process"/>
    <property type="evidence" value="ECO:0007669"/>
    <property type="project" value="InterPro"/>
</dbReference>